<feature type="region of interest" description="Disordered" evidence="1">
    <location>
        <begin position="246"/>
        <end position="275"/>
    </location>
</feature>
<dbReference type="Proteomes" id="UP001235939">
    <property type="component" value="Chromosome 03"/>
</dbReference>
<dbReference type="PANTHER" id="PTHR11439:SF440">
    <property type="entry name" value="INTEGRASE CATALYTIC DOMAIN-CONTAINING PROTEIN"/>
    <property type="match status" value="1"/>
</dbReference>
<proteinExistence type="predicted"/>
<dbReference type="CDD" id="cd09272">
    <property type="entry name" value="RNase_HI_RT_Ty1"/>
    <property type="match status" value="1"/>
</dbReference>
<dbReference type="PANTHER" id="PTHR11439">
    <property type="entry name" value="GAG-POL-RELATED RETROTRANSPOSON"/>
    <property type="match status" value="1"/>
</dbReference>
<organism evidence="2 3">
    <name type="scientific">Cordylochernes scorpioides</name>
    <dbReference type="NCBI Taxonomy" id="51811"/>
    <lineage>
        <taxon>Eukaryota</taxon>
        <taxon>Metazoa</taxon>
        <taxon>Ecdysozoa</taxon>
        <taxon>Arthropoda</taxon>
        <taxon>Chelicerata</taxon>
        <taxon>Arachnida</taxon>
        <taxon>Pseudoscorpiones</taxon>
        <taxon>Cheliferoidea</taxon>
        <taxon>Chernetidae</taxon>
        <taxon>Cordylochernes</taxon>
    </lineage>
</organism>
<accession>A0ABY6K9N3</accession>
<feature type="compositionally biased region" description="Polar residues" evidence="1">
    <location>
        <begin position="247"/>
        <end position="256"/>
    </location>
</feature>
<dbReference type="EMBL" id="CP092865">
    <property type="protein sequence ID" value="UYV65524.1"/>
    <property type="molecule type" value="Genomic_DNA"/>
</dbReference>
<gene>
    <name evidence="2" type="ORF">LAZ67_3004591</name>
</gene>
<evidence type="ECO:0000313" key="2">
    <source>
        <dbReference type="EMBL" id="UYV65524.1"/>
    </source>
</evidence>
<name>A0ABY6K9N3_9ARAC</name>
<keyword evidence="3" id="KW-1185">Reference proteome</keyword>
<evidence type="ECO:0000256" key="1">
    <source>
        <dbReference type="SAM" id="MobiDB-lite"/>
    </source>
</evidence>
<evidence type="ECO:0000313" key="3">
    <source>
        <dbReference type="Proteomes" id="UP001235939"/>
    </source>
</evidence>
<protein>
    <submittedName>
        <fullName evidence="2">Uncharacterized protein</fullName>
    </submittedName>
</protein>
<sequence>MEASVDVRMELALSSIPCPKSLRLTYIDNLLECFRLQDVRSISTPMEVNVDLDDTNDGLEENLPYRELIAKKVLRYLGGTKYYGITYRPTGEQLEAFADADWASKVEDRKSITGNVIMLAGAPIIWKNVEQTVTALSTMEAEYVALSTTVREITWVRDLMKQLKFGHLITDPTLIWCDSQAAITHANNYVDKSRTSPSSTISSVRKSRTSVTVTTNSLSDHHFTNISPCQIPGQGCTNLPIFKPKLRNSQSPQSTKKQLEEIFDNLDPDSLPDPI</sequence>
<reference evidence="2 3" key="1">
    <citation type="submission" date="2022-01" db="EMBL/GenBank/DDBJ databases">
        <title>A chromosomal length assembly of Cordylochernes scorpioides.</title>
        <authorList>
            <person name="Zeh D."/>
            <person name="Zeh J."/>
        </authorList>
    </citation>
    <scope>NUCLEOTIDE SEQUENCE [LARGE SCALE GENOMIC DNA]</scope>
    <source>
        <strain evidence="2">IN4F17</strain>
        <tissue evidence="2">Whole Body</tissue>
    </source>
</reference>